<dbReference type="CDD" id="cd00502">
    <property type="entry name" value="DHQase_I"/>
    <property type="match status" value="1"/>
</dbReference>
<gene>
    <name evidence="5" type="ORF">A45J_1446</name>
</gene>
<evidence type="ECO:0000256" key="4">
    <source>
        <dbReference type="ARBA" id="ARBA00023270"/>
    </source>
</evidence>
<dbReference type="Pfam" id="PF01487">
    <property type="entry name" value="DHquinase_I"/>
    <property type="match status" value="1"/>
</dbReference>
<keyword evidence="4" id="KW-0704">Schiff base</keyword>
<sequence>MNLYIYNFKLGEIPLIAGVLTDTDVLTINKNTLNPADLIELRIDMFEDTSLSHIENTFKIAKENFKKPIIATVRDVKEGGQKKITDRLSIYKAIIMFSDILDVEIGDENTMTEVKNICKIYKKLLIGSYHNFEFTPDDDFLDSIVLRGKELDADIVKIAVMAKDKEDLIKLTLFTHRHKEKGIITMSMGDKGLPSRVFNPVFGSLITYGYINHPSAPGQLSVSELLYIFRRLKIR</sequence>
<proteinExistence type="inferred from homology"/>
<dbReference type="EC" id="4.2.1.10" evidence="2"/>
<evidence type="ECO:0000256" key="2">
    <source>
        <dbReference type="ARBA" id="ARBA00012060"/>
    </source>
</evidence>
<dbReference type="HAMAP" id="MF_00214">
    <property type="entry name" value="AroD"/>
    <property type="match status" value="1"/>
</dbReference>
<protein>
    <recommendedName>
        <fullName evidence="2">3-dehydroquinate dehydratase</fullName>
        <ecNumber evidence="2">4.2.1.10</ecNumber>
    </recommendedName>
</protein>
<dbReference type="InterPro" id="IPR018508">
    <property type="entry name" value="3-dehydroquinate_DH_AS"/>
</dbReference>
<dbReference type="PANTHER" id="PTHR43699:SF1">
    <property type="entry name" value="3-DEHYDROQUINATE DEHYDRATASE"/>
    <property type="match status" value="1"/>
</dbReference>
<dbReference type="PANTHER" id="PTHR43699">
    <property type="entry name" value="3-DEHYDROQUINATE DEHYDRATASE"/>
    <property type="match status" value="1"/>
</dbReference>
<dbReference type="EMBL" id="BLAB01000001">
    <property type="protein sequence ID" value="GER93691.1"/>
    <property type="molecule type" value="Genomic_DNA"/>
</dbReference>
<evidence type="ECO:0000313" key="5">
    <source>
        <dbReference type="EMBL" id="GER93691.1"/>
    </source>
</evidence>
<dbReference type="AlphaFoldDB" id="A0A5J4L4B5"/>
<name>A0A5J4L4B5_9ZZZZ</name>
<dbReference type="GO" id="GO:0003855">
    <property type="term" value="F:3-dehydroquinate dehydratase activity"/>
    <property type="evidence" value="ECO:0007669"/>
    <property type="project" value="UniProtKB-EC"/>
</dbReference>
<dbReference type="PROSITE" id="PS01028">
    <property type="entry name" value="DEHYDROQUINASE_I"/>
    <property type="match status" value="1"/>
</dbReference>
<dbReference type="Gene3D" id="3.20.20.70">
    <property type="entry name" value="Aldolase class I"/>
    <property type="match status" value="1"/>
</dbReference>
<keyword evidence="3" id="KW-0456">Lyase</keyword>
<dbReference type="GO" id="GO:0046279">
    <property type="term" value="P:3,4-dihydroxybenzoate biosynthetic process"/>
    <property type="evidence" value="ECO:0007669"/>
    <property type="project" value="UniProtKB-ARBA"/>
</dbReference>
<dbReference type="SUPFAM" id="SSF51569">
    <property type="entry name" value="Aldolase"/>
    <property type="match status" value="1"/>
</dbReference>
<dbReference type="InterPro" id="IPR001381">
    <property type="entry name" value="DHquinase_I"/>
</dbReference>
<reference evidence="5" key="1">
    <citation type="submission" date="2019-10" db="EMBL/GenBank/DDBJ databases">
        <title>Metagenomic sequencing of thiosulfate-disproportionating enrichment culture.</title>
        <authorList>
            <person name="Umezawa K."/>
            <person name="Kojima H."/>
            <person name="Fukui M."/>
        </authorList>
    </citation>
    <scope>NUCLEOTIDE SEQUENCE</scope>
    <source>
        <strain evidence="5">45J</strain>
    </source>
</reference>
<dbReference type="NCBIfam" id="TIGR01093">
    <property type="entry name" value="aroD"/>
    <property type="match status" value="1"/>
</dbReference>
<comment type="catalytic activity">
    <reaction evidence="1">
        <text>3-dehydroquinate = 3-dehydroshikimate + H2O</text>
        <dbReference type="Rhea" id="RHEA:21096"/>
        <dbReference type="ChEBI" id="CHEBI:15377"/>
        <dbReference type="ChEBI" id="CHEBI:16630"/>
        <dbReference type="ChEBI" id="CHEBI:32364"/>
        <dbReference type="EC" id="4.2.1.10"/>
    </reaction>
</comment>
<comment type="caution">
    <text evidence="5">The sequence shown here is derived from an EMBL/GenBank/DDBJ whole genome shotgun (WGS) entry which is preliminary data.</text>
</comment>
<organism evidence="5">
    <name type="scientific">hot springs metagenome</name>
    <dbReference type="NCBI Taxonomy" id="433727"/>
    <lineage>
        <taxon>unclassified sequences</taxon>
        <taxon>metagenomes</taxon>
        <taxon>ecological metagenomes</taxon>
    </lineage>
</organism>
<dbReference type="InterPro" id="IPR050146">
    <property type="entry name" value="Type-I_3-dehydroquinase"/>
</dbReference>
<evidence type="ECO:0000256" key="3">
    <source>
        <dbReference type="ARBA" id="ARBA00023239"/>
    </source>
</evidence>
<dbReference type="InterPro" id="IPR013785">
    <property type="entry name" value="Aldolase_TIM"/>
</dbReference>
<accession>A0A5J4L4B5</accession>
<evidence type="ECO:0000256" key="1">
    <source>
        <dbReference type="ARBA" id="ARBA00001864"/>
    </source>
</evidence>